<dbReference type="EMBL" id="CP009111">
    <property type="protein sequence ID" value="ANS28234.1"/>
    <property type="molecule type" value="Genomic_DNA"/>
</dbReference>
<dbReference type="InterPro" id="IPR006015">
    <property type="entry name" value="Universal_stress_UspA"/>
</dbReference>
<feature type="domain" description="UspA" evidence="2">
    <location>
        <begin position="157"/>
        <end position="293"/>
    </location>
</feature>
<accession>A0A1B1K6H4</accession>
<name>A0A1B1K6H4_RHOOP</name>
<dbReference type="RefSeq" id="WP_065491050.1">
    <property type="nucleotide sequence ID" value="NZ_CP009111.1"/>
</dbReference>
<sequence length="293" mass="31137">MSGHRPIVVGIDGSPSSLQAVAWAAREAALRSSPLSLVTTMFVPGRYGVPIGVPASFFQDEERDGKDRLDRAAQTARAAVPERHIEIETTVCSGTPAGELLERSADATMLVVGANRRGIVERAVLGSVSSAVATHASCPVAVIRGEPDRNINDIPGPVVVGVDGSQHSEPAISMAFEEAGLRQSELVAVHAWSDIVLQFSPDGGSEAEWLRDAANETALLSENLAGRAENYPDVKVRTLVVRDRPTRHLREQAENAQLLVVGSRGRGGFSSMLLGSTSRALMHSVVCPLLIVR</sequence>
<feature type="domain" description="UspA" evidence="2">
    <location>
        <begin position="5"/>
        <end position="144"/>
    </location>
</feature>
<protein>
    <submittedName>
        <fullName evidence="3">Universal stress protein</fullName>
    </submittedName>
</protein>
<organism evidence="3 4">
    <name type="scientific">Rhodococcus opacus</name>
    <name type="common">Nocardia opaca</name>
    <dbReference type="NCBI Taxonomy" id="37919"/>
    <lineage>
        <taxon>Bacteria</taxon>
        <taxon>Bacillati</taxon>
        <taxon>Actinomycetota</taxon>
        <taxon>Actinomycetes</taxon>
        <taxon>Mycobacteriales</taxon>
        <taxon>Nocardiaceae</taxon>
        <taxon>Rhodococcus</taxon>
    </lineage>
</organism>
<dbReference type="SUPFAM" id="SSF52402">
    <property type="entry name" value="Adenine nucleotide alpha hydrolases-like"/>
    <property type="match status" value="2"/>
</dbReference>
<dbReference type="PANTHER" id="PTHR46268:SF6">
    <property type="entry name" value="UNIVERSAL STRESS PROTEIN UP12"/>
    <property type="match status" value="1"/>
</dbReference>
<evidence type="ECO:0000259" key="2">
    <source>
        <dbReference type="Pfam" id="PF00582"/>
    </source>
</evidence>
<dbReference type="Gene3D" id="3.40.50.620">
    <property type="entry name" value="HUPs"/>
    <property type="match status" value="2"/>
</dbReference>
<reference evidence="3 4" key="1">
    <citation type="submission" date="2014-07" db="EMBL/GenBank/DDBJ databases">
        <authorList>
            <person name="Zhang J.E."/>
            <person name="Yang H."/>
            <person name="Guo J."/>
            <person name="Deng Z."/>
            <person name="Luo H."/>
            <person name="Luo M."/>
            <person name="Zhao B."/>
        </authorList>
    </citation>
    <scope>NUCLEOTIDE SEQUENCE [LARGE SCALE GENOMIC DNA]</scope>
    <source>
        <strain evidence="3 4">1CP</strain>
    </source>
</reference>
<dbReference type="AlphaFoldDB" id="A0A1B1K6H4"/>
<dbReference type="Proteomes" id="UP000186108">
    <property type="component" value="Chromosome"/>
</dbReference>
<evidence type="ECO:0000313" key="4">
    <source>
        <dbReference type="Proteomes" id="UP000186108"/>
    </source>
</evidence>
<dbReference type="PANTHER" id="PTHR46268">
    <property type="entry name" value="STRESS RESPONSE PROTEIN NHAX"/>
    <property type="match status" value="1"/>
</dbReference>
<dbReference type="Pfam" id="PF00582">
    <property type="entry name" value="Usp"/>
    <property type="match status" value="2"/>
</dbReference>
<dbReference type="InterPro" id="IPR014729">
    <property type="entry name" value="Rossmann-like_a/b/a_fold"/>
</dbReference>
<dbReference type="InterPro" id="IPR006016">
    <property type="entry name" value="UspA"/>
</dbReference>
<dbReference type="PATRIC" id="fig|37919.13.peg.3682"/>
<comment type="similarity">
    <text evidence="1">Belongs to the universal stress protein A family.</text>
</comment>
<gene>
    <name evidence="3" type="ORF">R1CP_17740</name>
</gene>
<proteinExistence type="inferred from homology"/>
<evidence type="ECO:0000256" key="1">
    <source>
        <dbReference type="ARBA" id="ARBA00008791"/>
    </source>
</evidence>
<dbReference type="PRINTS" id="PR01438">
    <property type="entry name" value="UNVRSLSTRESS"/>
</dbReference>
<evidence type="ECO:0000313" key="3">
    <source>
        <dbReference type="EMBL" id="ANS28234.1"/>
    </source>
</evidence>